<name>A0A7T4AZJ6_9BURK</name>
<gene>
    <name evidence="1" type="ORF">I6I07_20130</name>
</gene>
<reference evidence="1 2" key="1">
    <citation type="submission" date="2020-12" db="EMBL/GenBank/DDBJ databases">
        <title>FDA dAtabase for Regulatory Grade micrObial Sequences (FDA-ARGOS): Supporting development and validation of Infectious Disease Dx tests.</title>
        <authorList>
            <person name="Sproer C."/>
            <person name="Gronow S."/>
            <person name="Severitt S."/>
            <person name="Schroder I."/>
            <person name="Tallon L."/>
            <person name="Sadzewicz L."/>
            <person name="Zhao X."/>
            <person name="Boylan J."/>
            <person name="Ott S."/>
            <person name="Bowen H."/>
            <person name="Vavikolanu K."/>
            <person name="Mehta A."/>
            <person name="Aluvathingal J."/>
            <person name="Nadendla S."/>
            <person name="Lowell S."/>
            <person name="Myers T."/>
            <person name="Yan Y."/>
            <person name="Sichtig H."/>
        </authorList>
    </citation>
    <scope>NUCLEOTIDE SEQUENCE [LARGE SCALE GENOMIC DNA]</scope>
    <source>
        <strain evidence="1 2">FDAARGOS_1050</strain>
    </source>
</reference>
<proteinExistence type="predicted"/>
<evidence type="ECO:0008006" key="3">
    <source>
        <dbReference type="Google" id="ProtNLM"/>
    </source>
</evidence>
<evidence type="ECO:0000313" key="2">
    <source>
        <dbReference type="Proteomes" id="UP000595231"/>
    </source>
</evidence>
<dbReference type="EMBL" id="CP065997">
    <property type="protein sequence ID" value="QQB32950.1"/>
    <property type="molecule type" value="Genomic_DNA"/>
</dbReference>
<evidence type="ECO:0000313" key="1">
    <source>
        <dbReference type="EMBL" id="QQB32950.1"/>
    </source>
</evidence>
<protein>
    <recommendedName>
        <fullName evidence="3">NmrA-like domain-containing protein</fullName>
    </recommendedName>
</protein>
<sequence>MTAHVAAGRGLCARAAIALLLQGARGDYRIAGPHGLDGHELAARVSDGLGRRITYRAQPIDVFEREVDAAMGAGMGRRVASKFRYFAANPSEADAILARPFESLAGLEDFQPTDVASWVRQHRQAFIGMGGQAWSPAAHDAR</sequence>
<organism evidence="1 2">
    <name type="scientific">Achromobacter deleyi</name>
    <dbReference type="NCBI Taxonomy" id="1353891"/>
    <lineage>
        <taxon>Bacteria</taxon>
        <taxon>Pseudomonadati</taxon>
        <taxon>Pseudomonadota</taxon>
        <taxon>Betaproteobacteria</taxon>
        <taxon>Burkholderiales</taxon>
        <taxon>Alcaligenaceae</taxon>
        <taxon>Achromobacter</taxon>
    </lineage>
</organism>
<dbReference type="Proteomes" id="UP000595231">
    <property type="component" value="Chromosome"/>
</dbReference>
<dbReference type="Gene3D" id="3.40.50.720">
    <property type="entry name" value="NAD(P)-binding Rossmann-like Domain"/>
    <property type="match status" value="1"/>
</dbReference>
<dbReference type="AlphaFoldDB" id="A0A7T4AZJ6"/>
<accession>A0A7T4AZJ6</accession>
<dbReference type="RefSeq" id="WP_198483414.1">
    <property type="nucleotide sequence ID" value="NZ_CP065997.1"/>
</dbReference>